<dbReference type="InterPro" id="IPR021747">
    <property type="entry name" value="DUF3313"/>
</dbReference>
<dbReference type="Proteomes" id="UP000254535">
    <property type="component" value="Chromosome"/>
</dbReference>
<reference evidence="1 2" key="1">
    <citation type="submission" date="2017-07" db="EMBL/GenBank/DDBJ databases">
        <title>Genome sequence of Pseudomonas NEP1.</title>
        <authorList>
            <person name="Nascimento F.X."/>
        </authorList>
    </citation>
    <scope>NUCLEOTIDE SEQUENCE [LARGE SCALE GENOMIC DNA]</scope>
    <source>
        <strain evidence="1 2">NEP1</strain>
    </source>
</reference>
<proteinExistence type="predicted"/>
<dbReference type="Pfam" id="PF11769">
    <property type="entry name" value="DUF3313"/>
    <property type="match status" value="1"/>
</dbReference>
<name>A0A345UXD0_PSEFL</name>
<dbReference type="PROSITE" id="PS51257">
    <property type="entry name" value="PROKAR_LIPOPROTEIN"/>
    <property type="match status" value="1"/>
</dbReference>
<protein>
    <submittedName>
        <fullName evidence="1">DUF3313 domain-containing protein</fullName>
    </submittedName>
</protein>
<gene>
    <name evidence="1" type="ORF">CFN16_13690</name>
</gene>
<evidence type="ECO:0000313" key="1">
    <source>
        <dbReference type="EMBL" id="AXJ05132.1"/>
    </source>
</evidence>
<sequence>MSSHRSLAVLFAATLSLSGCSSKKLPAEPQAGFLRDYSVLKEGQSASGQTILSWVSPTLKRGRYTQVYLAPSQYYPRPQPSPRIPQSTLSGVTHYYDAALRLELGKVLPLASKPGPNTLIVKPAITQVAASTQGLRFYEWLPVTLVAAGVSTATGIRDRDSEIATEVSFEDGSTGEVVAEVVRKGKGVPLENDKQVMTPDNVKAVLDGWATDLSQTYVPVQRAALR</sequence>
<dbReference type="AlphaFoldDB" id="A0A345UXD0"/>
<organism evidence="1 2">
    <name type="scientific">Pseudomonas fluorescens</name>
    <dbReference type="NCBI Taxonomy" id="294"/>
    <lineage>
        <taxon>Bacteria</taxon>
        <taxon>Pseudomonadati</taxon>
        <taxon>Pseudomonadota</taxon>
        <taxon>Gammaproteobacteria</taxon>
        <taxon>Pseudomonadales</taxon>
        <taxon>Pseudomonadaceae</taxon>
        <taxon>Pseudomonas</taxon>
    </lineage>
</organism>
<dbReference type="EMBL" id="CP022313">
    <property type="protein sequence ID" value="AXJ05132.1"/>
    <property type="molecule type" value="Genomic_DNA"/>
</dbReference>
<evidence type="ECO:0000313" key="2">
    <source>
        <dbReference type="Proteomes" id="UP000254535"/>
    </source>
</evidence>
<accession>A0A345UXD0</accession>
<dbReference type="RefSeq" id="WP_115077946.1">
    <property type="nucleotide sequence ID" value="NZ_CP022313.1"/>
</dbReference>